<feature type="transmembrane region" description="Helical" evidence="1">
    <location>
        <begin position="64"/>
        <end position="89"/>
    </location>
</feature>
<evidence type="ECO:0008006" key="4">
    <source>
        <dbReference type="Google" id="ProtNLM"/>
    </source>
</evidence>
<dbReference type="Proteomes" id="UP000077926">
    <property type="component" value="Chromosome"/>
</dbReference>
<keyword evidence="1" id="KW-0472">Membrane</keyword>
<keyword evidence="3" id="KW-1185">Reference proteome</keyword>
<feature type="transmembrane region" description="Helical" evidence="1">
    <location>
        <begin position="21"/>
        <end position="44"/>
    </location>
</feature>
<dbReference type="STRING" id="264697.ABE28_015025"/>
<protein>
    <recommendedName>
        <fullName evidence="4">Membrane protein YqhR</fullName>
    </recommendedName>
</protein>
<dbReference type="RefSeq" id="WP_064463306.1">
    <property type="nucleotide sequence ID" value="NZ_CP017080.1"/>
</dbReference>
<dbReference type="InterPro" id="IPR024563">
    <property type="entry name" value="YqhR"/>
</dbReference>
<dbReference type="OrthoDB" id="2691442at2"/>
<proteinExistence type="predicted"/>
<gene>
    <name evidence="2" type="ORF">ABE28_015025</name>
</gene>
<name>A0A1B3XR31_9BACI</name>
<evidence type="ECO:0000256" key="1">
    <source>
        <dbReference type="SAM" id="Phobius"/>
    </source>
</evidence>
<accession>A0A1B3XR31</accession>
<evidence type="ECO:0000313" key="3">
    <source>
        <dbReference type="Proteomes" id="UP000077926"/>
    </source>
</evidence>
<organism evidence="2 3">
    <name type="scientific">Peribacillus muralis</name>
    <dbReference type="NCBI Taxonomy" id="264697"/>
    <lineage>
        <taxon>Bacteria</taxon>
        <taxon>Bacillati</taxon>
        <taxon>Bacillota</taxon>
        <taxon>Bacilli</taxon>
        <taxon>Bacillales</taxon>
        <taxon>Bacillaceae</taxon>
        <taxon>Peribacillus</taxon>
    </lineage>
</organism>
<sequence>MSSNEHGQNQRENQSVLVFNALIIGFVGGAAGSLAGMIAHYVNFMDFSPRFILTSWSNMSWIEHWLGAVMTIIVFGILSMVIALIYYGFFKRMKSILTGIIFGAVCWALLIFVLKPMFSDLPAFSKMSSNTIITSACIFILYGLFVGYSISYDHQEYIREKNKAQKQQEGEGNLVVKK</sequence>
<feature type="transmembrane region" description="Helical" evidence="1">
    <location>
        <begin position="96"/>
        <end position="118"/>
    </location>
</feature>
<reference evidence="2 3" key="1">
    <citation type="submission" date="2016-08" db="EMBL/GenBank/DDBJ databases">
        <title>Complete genome sequence of Bacillus muralis G25-68, a strain with toxicity to nematodes.</title>
        <authorList>
            <person name="Zheng Z."/>
        </authorList>
    </citation>
    <scope>NUCLEOTIDE SEQUENCE [LARGE SCALE GENOMIC DNA]</scope>
    <source>
        <strain evidence="2 3">G25-68</strain>
    </source>
</reference>
<keyword evidence="1" id="KW-0812">Transmembrane</keyword>
<feature type="transmembrane region" description="Helical" evidence="1">
    <location>
        <begin position="130"/>
        <end position="151"/>
    </location>
</feature>
<dbReference type="AlphaFoldDB" id="A0A1B3XR31"/>
<dbReference type="KEGG" id="bmur:ABE28_015025"/>
<dbReference type="EMBL" id="CP017080">
    <property type="protein sequence ID" value="AOH55671.1"/>
    <property type="molecule type" value="Genomic_DNA"/>
</dbReference>
<dbReference type="Pfam" id="PF11085">
    <property type="entry name" value="YqhR"/>
    <property type="match status" value="1"/>
</dbReference>
<keyword evidence="1" id="KW-1133">Transmembrane helix</keyword>
<evidence type="ECO:0000313" key="2">
    <source>
        <dbReference type="EMBL" id="AOH55671.1"/>
    </source>
</evidence>